<dbReference type="EMBL" id="OX395131">
    <property type="protein sequence ID" value="CAI5776719.1"/>
    <property type="molecule type" value="Genomic_DNA"/>
</dbReference>
<feature type="region of interest" description="Disordered" evidence="1">
    <location>
        <begin position="79"/>
        <end position="111"/>
    </location>
</feature>
<dbReference type="Proteomes" id="UP001178461">
    <property type="component" value="Chromosome 6"/>
</dbReference>
<organism evidence="2 3">
    <name type="scientific">Podarcis lilfordi</name>
    <name type="common">Lilford's wall lizard</name>
    <dbReference type="NCBI Taxonomy" id="74358"/>
    <lineage>
        <taxon>Eukaryota</taxon>
        <taxon>Metazoa</taxon>
        <taxon>Chordata</taxon>
        <taxon>Craniata</taxon>
        <taxon>Vertebrata</taxon>
        <taxon>Euteleostomi</taxon>
        <taxon>Lepidosauria</taxon>
        <taxon>Squamata</taxon>
        <taxon>Bifurcata</taxon>
        <taxon>Unidentata</taxon>
        <taxon>Episquamata</taxon>
        <taxon>Laterata</taxon>
        <taxon>Lacertibaenia</taxon>
        <taxon>Lacertidae</taxon>
        <taxon>Podarcis</taxon>
    </lineage>
</organism>
<feature type="compositionally biased region" description="Polar residues" evidence="1">
    <location>
        <begin position="97"/>
        <end position="111"/>
    </location>
</feature>
<proteinExistence type="predicted"/>
<sequence length="111" mass="12155">MKSRSAQPQGELERGERMADKPRRRSWKLARAPESSSPAWIWDHRSLGDSLLDSPPAPPPVPLGDRTYSCGFIVANTRSRGEYSRQAGGQRPPTPVGSLNGSSCQANRMPP</sequence>
<evidence type="ECO:0000313" key="3">
    <source>
        <dbReference type="Proteomes" id="UP001178461"/>
    </source>
</evidence>
<evidence type="ECO:0000313" key="2">
    <source>
        <dbReference type="EMBL" id="CAI5776719.1"/>
    </source>
</evidence>
<accession>A0AA35KFV5</accession>
<evidence type="ECO:0000256" key="1">
    <source>
        <dbReference type="SAM" id="MobiDB-lite"/>
    </source>
</evidence>
<name>A0AA35KFV5_9SAUR</name>
<gene>
    <name evidence="2" type="ORF">PODLI_1B006511</name>
</gene>
<feature type="region of interest" description="Disordered" evidence="1">
    <location>
        <begin position="1"/>
        <end position="37"/>
    </location>
</feature>
<protein>
    <submittedName>
        <fullName evidence="2">Uncharacterized protein</fullName>
    </submittedName>
</protein>
<dbReference type="AlphaFoldDB" id="A0AA35KFV5"/>
<reference evidence="2" key="1">
    <citation type="submission" date="2022-12" db="EMBL/GenBank/DDBJ databases">
        <authorList>
            <person name="Alioto T."/>
            <person name="Alioto T."/>
            <person name="Gomez Garrido J."/>
        </authorList>
    </citation>
    <scope>NUCLEOTIDE SEQUENCE</scope>
</reference>
<feature type="compositionally biased region" description="Basic and acidic residues" evidence="1">
    <location>
        <begin position="11"/>
        <end position="21"/>
    </location>
</feature>
<keyword evidence="3" id="KW-1185">Reference proteome</keyword>